<evidence type="ECO:0000313" key="2">
    <source>
        <dbReference type="EMBL" id="EGG22039.1"/>
    </source>
</evidence>
<dbReference type="Pfam" id="PF00071">
    <property type="entry name" value="Ras"/>
    <property type="match status" value="1"/>
</dbReference>
<dbReference type="CDD" id="cd00154">
    <property type="entry name" value="Rab"/>
    <property type="match status" value="1"/>
</dbReference>
<keyword evidence="3" id="KW-1185">Reference proteome</keyword>
<dbReference type="PROSITE" id="PS51419">
    <property type="entry name" value="RAB"/>
    <property type="match status" value="1"/>
</dbReference>
<dbReference type="InterPro" id="IPR001806">
    <property type="entry name" value="Small_GTPase"/>
</dbReference>
<dbReference type="GO" id="GO:0003924">
    <property type="term" value="F:GTPase activity"/>
    <property type="evidence" value="ECO:0007669"/>
    <property type="project" value="InterPro"/>
</dbReference>
<dbReference type="EMBL" id="GL883010">
    <property type="protein sequence ID" value="EGG22039.1"/>
    <property type="molecule type" value="Genomic_DNA"/>
</dbReference>
<dbReference type="STRING" id="1054147.F4PQT1"/>
<dbReference type="PANTHER" id="PTHR47978">
    <property type="match status" value="1"/>
</dbReference>
<protein>
    <recommendedName>
        <fullName evidence="4">Rab GTPase</fullName>
    </recommendedName>
</protein>
<organism evidence="2 3">
    <name type="scientific">Cavenderia fasciculata</name>
    <name type="common">Slime mold</name>
    <name type="synonym">Dictyostelium fasciculatum</name>
    <dbReference type="NCBI Taxonomy" id="261658"/>
    <lineage>
        <taxon>Eukaryota</taxon>
        <taxon>Amoebozoa</taxon>
        <taxon>Evosea</taxon>
        <taxon>Eumycetozoa</taxon>
        <taxon>Dictyostelia</taxon>
        <taxon>Acytosteliales</taxon>
        <taxon>Cavenderiaceae</taxon>
        <taxon>Cavenderia</taxon>
    </lineage>
</organism>
<dbReference type="SUPFAM" id="SSF52540">
    <property type="entry name" value="P-loop containing nucleoside triphosphate hydrolases"/>
    <property type="match status" value="1"/>
</dbReference>
<dbReference type="InterPro" id="IPR027417">
    <property type="entry name" value="P-loop_NTPase"/>
</dbReference>
<sequence>MTELDKYTVVKVIVMGSARCGHDKDGKRKRWEHEQSNGSKAIIFAFDLADRESFKRLDYWMEDIKNQINLNLVEDPILILVGTKCDLKFKRQVTQDEAAEWAKTNNISSYHETSAKENICIEDPFNSILDQLYLKKSKSNPVTLIKENNPSIWSCC</sequence>
<dbReference type="RefSeq" id="XP_004359890.1">
    <property type="nucleotide sequence ID" value="XM_004359833.1"/>
</dbReference>
<reference evidence="3" key="1">
    <citation type="journal article" date="2011" name="Genome Res.">
        <title>Phylogeny-wide analysis of social amoeba genomes highlights ancient origins for complex intercellular communication.</title>
        <authorList>
            <person name="Heidel A.J."/>
            <person name="Lawal H.M."/>
            <person name="Felder M."/>
            <person name="Schilde C."/>
            <person name="Helps N.R."/>
            <person name="Tunggal B."/>
            <person name="Rivero F."/>
            <person name="John U."/>
            <person name="Schleicher M."/>
            <person name="Eichinger L."/>
            <person name="Platzer M."/>
            <person name="Noegel A.A."/>
            <person name="Schaap P."/>
            <person name="Gloeckner G."/>
        </authorList>
    </citation>
    <scope>NUCLEOTIDE SEQUENCE [LARGE SCALE GENOMIC DNA]</scope>
    <source>
        <strain evidence="3">SH3</strain>
    </source>
</reference>
<evidence type="ECO:0000313" key="3">
    <source>
        <dbReference type="Proteomes" id="UP000007797"/>
    </source>
</evidence>
<dbReference type="SMART" id="SM00175">
    <property type="entry name" value="RAB"/>
    <property type="match status" value="1"/>
</dbReference>
<dbReference type="PROSITE" id="PS51421">
    <property type="entry name" value="RAS"/>
    <property type="match status" value="1"/>
</dbReference>
<dbReference type="AlphaFoldDB" id="F4PQT1"/>
<name>F4PQT1_CACFS</name>
<accession>F4PQT1</accession>
<dbReference type="Proteomes" id="UP000007797">
    <property type="component" value="Unassembled WGS sequence"/>
</dbReference>
<dbReference type="KEGG" id="dfa:DFA_01928"/>
<evidence type="ECO:0008006" key="4">
    <source>
        <dbReference type="Google" id="ProtNLM"/>
    </source>
</evidence>
<proteinExistence type="predicted"/>
<evidence type="ECO:0000256" key="1">
    <source>
        <dbReference type="ARBA" id="ARBA00022741"/>
    </source>
</evidence>
<dbReference type="SMART" id="SM00173">
    <property type="entry name" value="RAS"/>
    <property type="match status" value="1"/>
</dbReference>
<keyword evidence="1" id="KW-0547">Nucleotide-binding</keyword>
<dbReference type="GeneID" id="14872957"/>
<dbReference type="GO" id="GO:0005525">
    <property type="term" value="F:GTP binding"/>
    <property type="evidence" value="ECO:0007669"/>
    <property type="project" value="InterPro"/>
</dbReference>
<dbReference type="OrthoDB" id="265044at2759"/>
<dbReference type="Gene3D" id="3.40.50.300">
    <property type="entry name" value="P-loop containing nucleotide triphosphate hydrolases"/>
    <property type="match status" value="1"/>
</dbReference>
<gene>
    <name evidence="2" type="ORF">DFA_01928</name>
</gene>